<feature type="transmembrane region" description="Helical" evidence="7">
    <location>
        <begin position="126"/>
        <end position="147"/>
    </location>
</feature>
<dbReference type="InterPro" id="IPR010920">
    <property type="entry name" value="LSM_dom_sf"/>
</dbReference>
<feature type="transmembrane region" description="Helical" evidence="7">
    <location>
        <begin position="401"/>
        <end position="418"/>
    </location>
</feature>
<feature type="transmembrane region" description="Helical" evidence="7">
    <location>
        <begin position="492"/>
        <end position="511"/>
    </location>
</feature>
<dbReference type="PANTHER" id="PTHR30460:SF0">
    <property type="entry name" value="MODERATE CONDUCTANCE MECHANOSENSITIVE CHANNEL YBIO"/>
    <property type="match status" value="1"/>
</dbReference>
<dbReference type="InterPro" id="IPR045276">
    <property type="entry name" value="YbiO_bact"/>
</dbReference>
<dbReference type="Gene3D" id="2.30.30.60">
    <property type="match status" value="1"/>
</dbReference>
<organism evidence="12 13">
    <name type="scientific">Lichenibacterium ramalinae</name>
    <dbReference type="NCBI Taxonomy" id="2316527"/>
    <lineage>
        <taxon>Bacteria</taxon>
        <taxon>Pseudomonadati</taxon>
        <taxon>Pseudomonadota</taxon>
        <taxon>Alphaproteobacteria</taxon>
        <taxon>Hyphomicrobiales</taxon>
        <taxon>Lichenihabitantaceae</taxon>
        <taxon>Lichenibacterium</taxon>
    </lineage>
</organism>
<dbReference type="InterPro" id="IPR006685">
    <property type="entry name" value="MscS_channel_2nd"/>
</dbReference>
<evidence type="ECO:0000313" key="12">
    <source>
        <dbReference type="EMBL" id="RYB05576.1"/>
    </source>
</evidence>
<dbReference type="GO" id="GO:0005886">
    <property type="term" value="C:plasma membrane"/>
    <property type="evidence" value="ECO:0007669"/>
    <property type="project" value="UniProtKB-SubCell"/>
</dbReference>
<evidence type="ECO:0000256" key="4">
    <source>
        <dbReference type="ARBA" id="ARBA00022692"/>
    </source>
</evidence>
<evidence type="ECO:0000259" key="11">
    <source>
        <dbReference type="Pfam" id="PF21088"/>
    </source>
</evidence>
<feature type="transmembrane region" description="Helical" evidence="7">
    <location>
        <begin position="438"/>
        <end position="460"/>
    </location>
</feature>
<evidence type="ECO:0000256" key="8">
    <source>
        <dbReference type="SAM" id="SignalP"/>
    </source>
</evidence>
<dbReference type="AlphaFoldDB" id="A0A4Q2RCZ2"/>
<dbReference type="OrthoDB" id="9814206at2"/>
<keyword evidence="4 7" id="KW-0812">Transmembrane</keyword>
<protein>
    <submittedName>
        <fullName evidence="12">Mechanosensitive ion channel family protein</fullName>
    </submittedName>
</protein>
<proteinExistence type="inferred from homology"/>
<feature type="domain" description="Mechanosensitive ion channel transmembrane helices 2/3" evidence="11">
    <location>
        <begin position="494"/>
        <end position="533"/>
    </location>
</feature>
<keyword evidence="8" id="KW-0732">Signal</keyword>
<accession>A0A4Q2RCZ2</accession>
<evidence type="ECO:0000259" key="9">
    <source>
        <dbReference type="Pfam" id="PF00924"/>
    </source>
</evidence>
<dbReference type="RefSeq" id="WP_129218680.1">
    <property type="nucleotide sequence ID" value="NZ_QYBC01000006.1"/>
</dbReference>
<dbReference type="InterPro" id="IPR049278">
    <property type="entry name" value="MS_channel_C"/>
</dbReference>
<comment type="subcellular location">
    <subcellularLocation>
        <location evidence="1">Cell membrane</location>
        <topology evidence="1">Multi-pass membrane protein</topology>
    </subcellularLocation>
</comment>
<evidence type="ECO:0000313" key="13">
    <source>
        <dbReference type="Proteomes" id="UP000289411"/>
    </source>
</evidence>
<dbReference type="Gene3D" id="3.30.70.100">
    <property type="match status" value="1"/>
</dbReference>
<evidence type="ECO:0000259" key="10">
    <source>
        <dbReference type="Pfam" id="PF21082"/>
    </source>
</evidence>
<feature type="domain" description="Mechanosensitive ion channel MscS" evidence="9">
    <location>
        <begin position="534"/>
        <end position="599"/>
    </location>
</feature>
<evidence type="ECO:0000256" key="6">
    <source>
        <dbReference type="ARBA" id="ARBA00023136"/>
    </source>
</evidence>
<evidence type="ECO:0000256" key="1">
    <source>
        <dbReference type="ARBA" id="ARBA00004651"/>
    </source>
</evidence>
<dbReference type="SUPFAM" id="SSF82689">
    <property type="entry name" value="Mechanosensitive channel protein MscS (YggB), C-terminal domain"/>
    <property type="match status" value="1"/>
</dbReference>
<feature type="transmembrane region" description="Helical" evidence="7">
    <location>
        <begin position="517"/>
        <end position="536"/>
    </location>
</feature>
<feature type="transmembrane region" description="Helical" evidence="7">
    <location>
        <begin position="177"/>
        <end position="196"/>
    </location>
</feature>
<dbReference type="Pfam" id="PF00924">
    <property type="entry name" value="MS_channel_2nd"/>
    <property type="match status" value="1"/>
</dbReference>
<dbReference type="SUPFAM" id="SSF82861">
    <property type="entry name" value="Mechanosensitive channel protein MscS (YggB), transmembrane region"/>
    <property type="match status" value="1"/>
</dbReference>
<dbReference type="Pfam" id="PF21082">
    <property type="entry name" value="MS_channel_3rd"/>
    <property type="match status" value="1"/>
</dbReference>
<evidence type="ECO:0000256" key="3">
    <source>
        <dbReference type="ARBA" id="ARBA00022475"/>
    </source>
</evidence>
<dbReference type="Pfam" id="PF21088">
    <property type="entry name" value="MS_channel_1st"/>
    <property type="match status" value="1"/>
</dbReference>
<keyword evidence="13" id="KW-1185">Reference proteome</keyword>
<dbReference type="PANTHER" id="PTHR30460">
    <property type="entry name" value="MODERATE CONDUCTANCE MECHANOSENSITIVE CHANNEL YBIO"/>
    <property type="match status" value="1"/>
</dbReference>
<evidence type="ECO:0000256" key="5">
    <source>
        <dbReference type="ARBA" id="ARBA00022989"/>
    </source>
</evidence>
<feature type="transmembrane region" description="Helical" evidence="7">
    <location>
        <begin position="208"/>
        <end position="229"/>
    </location>
</feature>
<feature type="signal peptide" evidence="8">
    <location>
        <begin position="1"/>
        <end position="20"/>
    </location>
</feature>
<dbReference type="Proteomes" id="UP000289411">
    <property type="component" value="Unassembled WGS sequence"/>
</dbReference>
<feature type="transmembrane region" description="Helical" evidence="7">
    <location>
        <begin position="330"/>
        <end position="348"/>
    </location>
</feature>
<dbReference type="InterPro" id="IPR049142">
    <property type="entry name" value="MS_channel_1st"/>
</dbReference>
<dbReference type="InterPro" id="IPR011014">
    <property type="entry name" value="MscS_channel_TM-2"/>
</dbReference>
<feature type="chain" id="PRO_5021022157" evidence="8">
    <location>
        <begin position="21"/>
        <end position="726"/>
    </location>
</feature>
<reference evidence="12 13" key="1">
    <citation type="submission" date="2018-09" db="EMBL/GenBank/DDBJ databases">
        <authorList>
            <person name="Grouzdev D.S."/>
            <person name="Krutkina M.S."/>
        </authorList>
    </citation>
    <scope>NUCLEOTIDE SEQUENCE [LARGE SCALE GENOMIC DNA]</scope>
    <source>
        <strain evidence="12 13">RmlP001</strain>
    </source>
</reference>
<dbReference type="InterPro" id="IPR011066">
    <property type="entry name" value="MscS_channel_C_sf"/>
</dbReference>
<keyword evidence="5 7" id="KW-1133">Transmembrane helix</keyword>
<feature type="transmembrane region" description="Helical" evidence="7">
    <location>
        <begin position="354"/>
        <end position="370"/>
    </location>
</feature>
<keyword evidence="3" id="KW-1003">Cell membrane</keyword>
<gene>
    <name evidence="12" type="ORF">D3272_08165</name>
</gene>
<reference evidence="12 13" key="2">
    <citation type="submission" date="2019-02" db="EMBL/GenBank/DDBJ databases">
        <title>'Lichenibacterium ramalinii' gen. nov. sp. nov., 'Lichenibacterium minor' gen. nov. sp. nov.</title>
        <authorList>
            <person name="Pankratov T."/>
        </authorList>
    </citation>
    <scope>NUCLEOTIDE SEQUENCE [LARGE SCALE GENOMIC DNA]</scope>
    <source>
        <strain evidence="12 13">RmlP001</strain>
    </source>
</reference>
<comment type="similarity">
    <text evidence="2">Belongs to the MscS (TC 1.A.23) family.</text>
</comment>
<keyword evidence="6 7" id="KW-0472">Membrane</keyword>
<comment type="caution">
    <text evidence="12">The sequence shown here is derived from an EMBL/GenBank/DDBJ whole genome shotgun (WGS) entry which is preliminary data.</text>
</comment>
<dbReference type="InterPro" id="IPR023408">
    <property type="entry name" value="MscS_beta-dom_sf"/>
</dbReference>
<name>A0A4Q2RCZ2_9HYPH</name>
<dbReference type="Gene3D" id="1.10.287.1260">
    <property type="match status" value="1"/>
</dbReference>
<dbReference type="SUPFAM" id="SSF50182">
    <property type="entry name" value="Sm-like ribonucleoproteins"/>
    <property type="match status" value="1"/>
</dbReference>
<feature type="domain" description="Mechanosensitive ion channel MscS C-terminal" evidence="10">
    <location>
        <begin position="605"/>
        <end position="693"/>
    </location>
</feature>
<dbReference type="GO" id="GO:0008381">
    <property type="term" value="F:mechanosensitive monoatomic ion channel activity"/>
    <property type="evidence" value="ECO:0007669"/>
    <property type="project" value="InterPro"/>
</dbReference>
<evidence type="ECO:0000256" key="7">
    <source>
        <dbReference type="SAM" id="Phobius"/>
    </source>
</evidence>
<dbReference type="EMBL" id="QYBC01000006">
    <property type="protein sequence ID" value="RYB05576.1"/>
    <property type="molecule type" value="Genomic_DNA"/>
</dbReference>
<sequence length="726" mass="76002">MRLLLPAVLGLGLLAGPVLASPAPAGPVPNGPASPAESPASATKLRLLLDLVQDPDVRALLDARGAAPAAPSPSATAADTMSGGFGEDLQHLRQRIGALAQAVPRLPGEFGAARAMLGDMLGHGDALSLALFLPLFIALGFGGEWLFRLNTRRFGRWLLALPLDTVRDRISAMMARFAYGLGLIGSFTLGSVGAMLPFDWTAKFKQVLLALLLAAVVVRLAAVVGRLLLAPGAPRFRIVPIGTPEASYLFRRLVAAGLLLGIGSQLVALLASFGFDAESRELCRDTVEALALALGFATVARYPGVPTVGGTEGAAPAVGHADWRHMRAGWARLGLSLTMLLLWCFAVAGADKAFWVLVFAVGGPCTVAVAQRSIRHVMRPGGEAEGAVPAGGLLVVFLERGVRTLLIVAASALLARLIGLDVSNLAMHDTVATRITRAVIGVVVVVLVADFLWHVIVALIDRKLAGTLEPGDPADANGHAARLQTLLPITRNLSLAALVAVAGTMVLAALGVEIGPLIASAGVVGVAIGFGAQTLVKDIISGIFYLVDDAFRIGEYIQSGTYKGTVESFSLRSVKLRHQRGALFTIPFGTLGAVQNLSRDWVVDKIRLNVRYDTDLEQVRKIVKRIGETLAADPELGPGIIRPMKLQGVAQFGDYAVQLQTKMTTVPGDVQFASRRRALLLIKAAFQEHGIGFALPTVQVSGEGSEGAAAQSALTLVKAAEAAAAE</sequence>
<evidence type="ECO:0000256" key="2">
    <source>
        <dbReference type="ARBA" id="ARBA00008017"/>
    </source>
</evidence>